<dbReference type="InterPro" id="IPR011993">
    <property type="entry name" value="PH-like_dom_sf"/>
</dbReference>
<evidence type="ECO:0000259" key="4">
    <source>
        <dbReference type="PROSITE" id="PS50010"/>
    </source>
</evidence>
<dbReference type="SMART" id="SM00325">
    <property type="entry name" value="RhoGEF"/>
    <property type="match status" value="1"/>
</dbReference>
<dbReference type="InterPro" id="IPR001251">
    <property type="entry name" value="CRAL-TRIO_dom"/>
</dbReference>
<dbReference type="PROSITE" id="PS50003">
    <property type="entry name" value="PH_DOMAIN"/>
    <property type="match status" value="1"/>
</dbReference>
<organism evidence="5 6">
    <name type="scientific">Armadillidium nasatum</name>
    <dbReference type="NCBI Taxonomy" id="96803"/>
    <lineage>
        <taxon>Eukaryota</taxon>
        <taxon>Metazoa</taxon>
        <taxon>Ecdysozoa</taxon>
        <taxon>Arthropoda</taxon>
        <taxon>Crustacea</taxon>
        <taxon>Multicrustacea</taxon>
        <taxon>Malacostraca</taxon>
        <taxon>Eumalacostraca</taxon>
        <taxon>Peracarida</taxon>
        <taxon>Isopoda</taxon>
        <taxon>Oniscidea</taxon>
        <taxon>Crinocheta</taxon>
        <taxon>Armadillidiidae</taxon>
        <taxon>Armadillidium</taxon>
    </lineage>
</organism>
<feature type="region of interest" description="Disordered" evidence="2">
    <location>
        <begin position="1666"/>
        <end position="1710"/>
    </location>
</feature>
<dbReference type="Pfam" id="PF22697">
    <property type="entry name" value="SOS1_NGEF_PH"/>
    <property type="match status" value="1"/>
</dbReference>
<dbReference type="InterPro" id="IPR002017">
    <property type="entry name" value="Spectrin_repeat"/>
</dbReference>
<feature type="domain" description="PH" evidence="3">
    <location>
        <begin position="1545"/>
        <end position="1652"/>
    </location>
</feature>
<feature type="region of interest" description="Disordered" evidence="2">
    <location>
        <begin position="497"/>
        <end position="567"/>
    </location>
</feature>
<dbReference type="CDD" id="cd00160">
    <property type="entry name" value="RhoGEF"/>
    <property type="match status" value="1"/>
</dbReference>
<dbReference type="CDD" id="cd13240">
    <property type="entry name" value="PH1_Kalirin_Trio_like"/>
    <property type="match status" value="1"/>
</dbReference>
<dbReference type="SMART" id="SM00516">
    <property type="entry name" value="SEC14"/>
    <property type="match status" value="1"/>
</dbReference>
<dbReference type="Pfam" id="PF00621">
    <property type="entry name" value="RhoGEF"/>
    <property type="match status" value="1"/>
</dbReference>
<keyword evidence="1" id="KW-0344">Guanine-nucleotide releasing factor</keyword>
<dbReference type="SMART" id="SM00150">
    <property type="entry name" value="SPEC"/>
    <property type="match status" value="7"/>
</dbReference>
<evidence type="ECO:0000256" key="1">
    <source>
        <dbReference type="ARBA" id="ARBA00022658"/>
    </source>
</evidence>
<dbReference type="GO" id="GO:0005737">
    <property type="term" value="C:cytoplasm"/>
    <property type="evidence" value="ECO:0007669"/>
    <property type="project" value="TreeGrafter"/>
</dbReference>
<name>A0A5N5TL05_9CRUS</name>
<dbReference type="InterPro" id="IPR055251">
    <property type="entry name" value="SOS1_NGEF_PH"/>
</dbReference>
<dbReference type="InterPro" id="IPR047054">
    <property type="entry name" value="Kalirin_TRIO_PH_1"/>
</dbReference>
<dbReference type="SUPFAM" id="SSF48065">
    <property type="entry name" value="DBL homology domain (DH-domain)"/>
    <property type="match status" value="1"/>
</dbReference>
<dbReference type="SUPFAM" id="SSF52087">
    <property type="entry name" value="CRAL/TRIO domain"/>
    <property type="match status" value="1"/>
</dbReference>
<evidence type="ECO:0000313" key="5">
    <source>
        <dbReference type="EMBL" id="KAB7506844.1"/>
    </source>
</evidence>
<gene>
    <name evidence="5" type="primary">trio</name>
    <name evidence="5" type="ORF">Anas_05062</name>
</gene>
<dbReference type="InterPro" id="IPR036865">
    <property type="entry name" value="CRAL-TRIO_dom_sf"/>
</dbReference>
<feature type="compositionally biased region" description="Polar residues" evidence="2">
    <location>
        <begin position="554"/>
        <end position="563"/>
    </location>
</feature>
<dbReference type="PROSITE" id="PS50010">
    <property type="entry name" value="DH_2"/>
    <property type="match status" value="1"/>
</dbReference>
<dbReference type="GO" id="GO:0007411">
    <property type="term" value="P:axon guidance"/>
    <property type="evidence" value="ECO:0007669"/>
    <property type="project" value="TreeGrafter"/>
</dbReference>
<keyword evidence="6" id="KW-1185">Reference proteome</keyword>
<dbReference type="EMBL" id="SEYY01000621">
    <property type="protein sequence ID" value="KAB7506844.1"/>
    <property type="molecule type" value="Genomic_DNA"/>
</dbReference>
<evidence type="ECO:0000313" key="6">
    <source>
        <dbReference type="Proteomes" id="UP000326759"/>
    </source>
</evidence>
<dbReference type="Pfam" id="PF13716">
    <property type="entry name" value="CRAL_TRIO_2"/>
    <property type="match status" value="1"/>
</dbReference>
<dbReference type="InterPro" id="IPR018159">
    <property type="entry name" value="Spectrin/alpha-actinin"/>
</dbReference>
<dbReference type="GO" id="GO:0005085">
    <property type="term" value="F:guanyl-nucleotide exchange factor activity"/>
    <property type="evidence" value="ECO:0007669"/>
    <property type="project" value="UniProtKB-KW"/>
</dbReference>
<dbReference type="GO" id="GO:0005886">
    <property type="term" value="C:plasma membrane"/>
    <property type="evidence" value="ECO:0007669"/>
    <property type="project" value="TreeGrafter"/>
</dbReference>
<dbReference type="Gene3D" id="2.30.29.30">
    <property type="entry name" value="Pleckstrin-homology domain (PH domain)/Phosphotyrosine-binding domain (PTB)"/>
    <property type="match status" value="1"/>
</dbReference>
<evidence type="ECO:0000259" key="3">
    <source>
        <dbReference type="PROSITE" id="PS50003"/>
    </source>
</evidence>
<dbReference type="InterPro" id="IPR058918">
    <property type="entry name" value="KALRN/TRIO-like_spectrin"/>
</dbReference>
<comment type="caution">
    <text evidence="5">The sequence shown here is derived from an EMBL/GenBank/DDBJ whole genome shotgun (WGS) entry which is preliminary data.</text>
</comment>
<sequence length="1727" mass="198161">MIFDAIRHSIKYSVPKRMDGLRAVDVMSILHEKVACLTGGRDARGGAIITFPASTKRERLKHDDYRPLLQYLTMIPSDEVRELTFTVIIDMRGSTWNTVKPILKELHESFANHVHIVYIIKPDNFWQKQRTSIGSHKYKFETNLMSVETLHKSVDPSQLTVDFDGTLPYDHNTWIELRLAIEEFTWQSTEILDQLEDVRDELQQSDFADDINGAKRAIEKHKEMQQKVSGGQLNDLDLMGQRLLQRLNCDEGSGYDSGYSGRDSAASLILNNPDFQNSIPHILNLLDSVHQAQQHVQQLWQHKKMRLDQCLDLRIFESDAEKMFDWLYHNREEFLMSYVEIGHSYHMSKDLQESHSQFTLACQKVYMSINKIMTIANHHMETGHYAAQHISNVASKLDQVWKEFAAGLDGRSSVLALSVMFHQQAEQYIESVPSWMESCKLGTLSSDIQSLEATIHLHMTLYETMCQDYTEVHSTSKKLLYQLDNLVQICSQIRKDTPVRGKHKKPRGKPSAYSVTPDGKVVYRGNQTQQQSQQQHQSQQQSQTQPGKPPPPASVNTNTTKNNPAADYSEGASHVLAVIHEILAHHRAVEQRWSTKKLKLHQRLALRLFQEDVKQVLDWLQTHGEVFLKKNPGVGKNLQKARMFQKSHEHFEGVAQNTYTNAEKLLQAAEELAHTGECNPEEIYGVAKQLDSHIAAFATRVQQRHRLLNMAVLFYTHEQELLSWLQELTTELKAEESLDDMAESVDHTERLISQLTAQRDSTLDACISTTHEGESLLAELRSAGVTSDCGCNSLEGLEEALERLSKKREELETLWAGRKLRLDLLLQLRLFQRDSLELFDQLDMWSDKLQNLEFGRGMPEAEQLLSLHNDSASHMQNTVFRVIQNGRELLQLLETSGLEIQADNETDGIAKVTMLLECLHERQNQLIEVSEVKRVKLEQRIQLIEFENQSTQVINWIRNGEAMLAASFAIPSSLQEANSLSRNNQQVQVAIEKTHAAVVQVRQKSSQLFIGDHYSPEGVIEIETKVTKRWEKLVTCVEDRYKLIQASISFYKTAEQVCSVLESLDRDYRREEDWCQKESLVAMTASCEQQLQQQTQQQESLQNQQESGTLDKAGMIGFLINKHQEQKESFLRACTLARRTAETFLKYANRAQYNYNVKADRTIWGPENKVRSILENLMAQENTVLDNWTQKKKKLDQCQQFVLFEQSAKQAFDWILETGEKYLESHSSLGENKEETEQLLKEHNEFKGTAKDTREKVKLLILLADNLVEKGHAHATAIKDWVARVDQTYKNFSGRMDQYRCQLEKRLGISSEEGKGSLSLDRHSDPSLEQKMQTAAQVADKEVSEVKRKSARKKELIMRELLQTEKVYVKDLEVCVKTYLHEARQNTAPAALQGKDGIIFCNMEEILEFHKSIFLQELKKYENMPEDVGHCFVTWAPKFDIYVKYCKAQPESNKVLVSHGGTFFDEIHRKYTVEHPIPAYLIKPVQRITKYQLLLRELLSCCEHEYQGEIKDGLEVMQNVPKKANDALHLSMLEGCDVPSDSLGDVLLQDSFQVWDPRQIIRKGRDRHIFLFDLYLLFSKEAKEPGGNRTKYQYKTRLVTSEIGVTEHIEGDECKFAVWNNRSGVNDGKMILRAGNLETKQVWVKKLREVIQETYLSSALPISPSKSPAKLPGKHNRSSRNLDDVGEESAENTDIHSLASYSSSNTDSEKIKTDFVKCKSTSKLFNN</sequence>
<dbReference type="CDD" id="cd00170">
    <property type="entry name" value="SEC14"/>
    <property type="match status" value="1"/>
</dbReference>
<feature type="domain" description="DH" evidence="4">
    <location>
        <begin position="1353"/>
        <end position="1527"/>
    </location>
</feature>
<feature type="compositionally biased region" description="Low complexity" evidence="2">
    <location>
        <begin position="527"/>
        <end position="545"/>
    </location>
</feature>
<dbReference type="PANTHER" id="PTHR22826:SF106">
    <property type="entry name" value="TRIO, ISOFORM A"/>
    <property type="match status" value="1"/>
</dbReference>
<dbReference type="Pfam" id="PF23323">
    <property type="entry name" value="Spectrin_6"/>
    <property type="match status" value="1"/>
</dbReference>
<protein>
    <submittedName>
        <fullName evidence="5">Triple functional domain protein</fullName>
    </submittedName>
</protein>
<dbReference type="GO" id="GO:0019898">
    <property type="term" value="C:extrinsic component of membrane"/>
    <property type="evidence" value="ECO:0007669"/>
    <property type="project" value="TreeGrafter"/>
</dbReference>
<accession>A0A5N5TL05</accession>
<dbReference type="FunFam" id="1.20.58.60:FF:000023">
    <property type="entry name" value="Kalirin RhoGEF kinase b"/>
    <property type="match status" value="1"/>
</dbReference>
<dbReference type="Gene3D" id="1.20.900.10">
    <property type="entry name" value="Dbl homology (DH) domain"/>
    <property type="match status" value="1"/>
</dbReference>
<dbReference type="PANTHER" id="PTHR22826">
    <property type="entry name" value="RHO GUANINE EXCHANGE FACTOR-RELATED"/>
    <property type="match status" value="1"/>
</dbReference>
<dbReference type="Proteomes" id="UP000326759">
    <property type="component" value="Unassembled WGS sequence"/>
</dbReference>
<proteinExistence type="predicted"/>
<dbReference type="InterPro" id="IPR001849">
    <property type="entry name" value="PH_domain"/>
</dbReference>
<dbReference type="CDD" id="cd00176">
    <property type="entry name" value="SPEC"/>
    <property type="match status" value="2"/>
</dbReference>
<dbReference type="SMART" id="SM00233">
    <property type="entry name" value="PH"/>
    <property type="match status" value="1"/>
</dbReference>
<reference evidence="5 6" key="1">
    <citation type="journal article" date="2019" name="PLoS Biol.">
        <title>Sex chromosomes control vertical transmission of feminizing Wolbachia symbionts in an isopod.</title>
        <authorList>
            <person name="Becking T."/>
            <person name="Chebbi M.A."/>
            <person name="Giraud I."/>
            <person name="Moumen B."/>
            <person name="Laverre T."/>
            <person name="Caubet Y."/>
            <person name="Peccoud J."/>
            <person name="Gilbert C."/>
            <person name="Cordaux R."/>
        </authorList>
    </citation>
    <scope>NUCLEOTIDE SEQUENCE [LARGE SCALE GENOMIC DNA]</scope>
    <source>
        <strain evidence="5">ANa2</strain>
        <tissue evidence="5">Whole body excluding digestive tract and cuticle</tissue>
    </source>
</reference>
<dbReference type="Pfam" id="PF00435">
    <property type="entry name" value="Spectrin"/>
    <property type="match status" value="3"/>
</dbReference>
<dbReference type="OrthoDB" id="10256089at2759"/>
<dbReference type="InterPro" id="IPR035899">
    <property type="entry name" value="DBL_dom_sf"/>
</dbReference>
<dbReference type="InterPro" id="IPR051336">
    <property type="entry name" value="RhoGEF_Guanine_NuclExch_SF"/>
</dbReference>
<dbReference type="SUPFAM" id="SSF46966">
    <property type="entry name" value="Spectrin repeat"/>
    <property type="match status" value="6"/>
</dbReference>
<dbReference type="SUPFAM" id="SSF50729">
    <property type="entry name" value="PH domain-like"/>
    <property type="match status" value="1"/>
</dbReference>
<dbReference type="InterPro" id="IPR000219">
    <property type="entry name" value="DH_dom"/>
</dbReference>
<evidence type="ECO:0000256" key="2">
    <source>
        <dbReference type="SAM" id="MobiDB-lite"/>
    </source>
</evidence>
<dbReference type="Gene3D" id="1.20.58.60">
    <property type="match status" value="5"/>
</dbReference>